<dbReference type="Proteomes" id="UP001597461">
    <property type="component" value="Unassembled WGS sequence"/>
</dbReference>
<protein>
    <recommendedName>
        <fullName evidence="3">Lipoprotein</fullName>
    </recommendedName>
</protein>
<reference evidence="2" key="1">
    <citation type="journal article" date="2019" name="Int. J. Syst. Evol. Microbiol.">
        <title>The Global Catalogue of Microorganisms (GCM) 10K type strain sequencing project: providing services to taxonomists for standard genome sequencing and annotation.</title>
        <authorList>
            <consortium name="The Broad Institute Genomics Platform"/>
            <consortium name="The Broad Institute Genome Sequencing Center for Infectious Disease"/>
            <person name="Wu L."/>
            <person name="Ma J."/>
        </authorList>
    </citation>
    <scope>NUCLEOTIDE SEQUENCE [LARGE SCALE GENOMIC DNA]</scope>
    <source>
        <strain evidence="2">KCTC 42866</strain>
    </source>
</reference>
<evidence type="ECO:0000313" key="1">
    <source>
        <dbReference type="EMBL" id="MFD2580964.1"/>
    </source>
</evidence>
<dbReference type="EMBL" id="JBHULL010000002">
    <property type="protein sequence ID" value="MFD2580964.1"/>
    <property type="molecule type" value="Genomic_DNA"/>
</dbReference>
<organism evidence="1 2">
    <name type="scientific">Pedobacter vanadiisoli</name>
    <dbReference type="NCBI Taxonomy" id="1761975"/>
    <lineage>
        <taxon>Bacteria</taxon>
        <taxon>Pseudomonadati</taxon>
        <taxon>Bacteroidota</taxon>
        <taxon>Sphingobacteriia</taxon>
        <taxon>Sphingobacteriales</taxon>
        <taxon>Sphingobacteriaceae</taxon>
        <taxon>Pedobacter</taxon>
    </lineage>
</organism>
<proteinExistence type="predicted"/>
<comment type="caution">
    <text evidence="1">The sequence shown here is derived from an EMBL/GenBank/DDBJ whole genome shotgun (WGS) entry which is preliminary data.</text>
</comment>
<gene>
    <name evidence="1" type="ORF">ACFSR6_00570</name>
</gene>
<accession>A0ABW5MCQ6</accession>
<name>A0ABW5MCQ6_9SPHI</name>
<evidence type="ECO:0000313" key="2">
    <source>
        <dbReference type="Proteomes" id="UP001597461"/>
    </source>
</evidence>
<keyword evidence="2" id="KW-1185">Reference proteome</keyword>
<evidence type="ECO:0008006" key="3">
    <source>
        <dbReference type="Google" id="ProtNLM"/>
    </source>
</evidence>
<sequence>MLRLNSSRFIIFMLVALNFSCTIRKHPFNFNQNIDKAFLQSVIRGSKSILATEKNVTSARVYKAGFLQGWMEQNHFVDWAVLSKQRKNEFTPYNRGGKSEYDVYLILFDAKSGNKNNFLLFTVQRPWLDTDTATGFSPFYYGVLDSRASGPYLLADETFKIAAKCNAPAYTPTKRKRNKLYFLLDKQYGSGFKSDSLRIEKIVLAQDNQLSDNKALVISVDEVLGDKVSLIMRYEDTIILKP</sequence>
<dbReference type="RefSeq" id="WP_379073712.1">
    <property type="nucleotide sequence ID" value="NZ_JBHULL010000002.1"/>
</dbReference>